<dbReference type="PROSITE" id="PS50181">
    <property type="entry name" value="FBOX"/>
    <property type="match status" value="1"/>
</dbReference>
<organism evidence="3 4">
    <name type="scientific">Pisum sativum</name>
    <name type="common">Garden pea</name>
    <name type="synonym">Lathyrus oleraceus</name>
    <dbReference type="NCBI Taxonomy" id="3888"/>
    <lineage>
        <taxon>Eukaryota</taxon>
        <taxon>Viridiplantae</taxon>
        <taxon>Streptophyta</taxon>
        <taxon>Embryophyta</taxon>
        <taxon>Tracheophyta</taxon>
        <taxon>Spermatophyta</taxon>
        <taxon>Magnoliopsida</taxon>
        <taxon>eudicotyledons</taxon>
        <taxon>Gunneridae</taxon>
        <taxon>Pentapetalae</taxon>
        <taxon>rosids</taxon>
        <taxon>fabids</taxon>
        <taxon>Fabales</taxon>
        <taxon>Fabaceae</taxon>
        <taxon>Papilionoideae</taxon>
        <taxon>50 kb inversion clade</taxon>
        <taxon>NPAAA clade</taxon>
        <taxon>Hologalegina</taxon>
        <taxon>IRL clade</taxon>
        <taxon>Fabeae</taxon>
        <taxon>Lathyrus</taxon>
    </lineage>
</organism>
<dbReference type="InterPro" id="IPR055357">
    <property type="entry name" value="LRR_At1g61320_AtMIF1"/>
</dbReference>
<dbReference type="Gramene" id="Psat03G0017700-T1">
    <property type="protein sequence ID" value="KAI5423853.1"/>
    <property type="gene ID" value="KIW84_030177"/>
</dbReference>
<protein>
    <recommendedName>
        <fullName evidence="2">F-box domain-containing protein</fullName>
    </recommendedName>
</protein>
<dbReference type="AlphaFoldDB" id="A0A9D4XM77"/>
<dbReference type="InterPro" id="IPR036047">
    <property type="entry name" value="F-box-like_dom_sf"/>
</dbReference>
<dbReference type="EMBL" id="JAMSHJ010000003">
    <property type="protein sequence ID" value="KAI5423853.1"/>
    <property type="molecule type" value="Genomic_DNA"/>
</dbReference>
<dbReference type="Proteomes" id="UP001058974">
    <property type="component" value="Chromosome 3"/>
</dbReference>
<feature type="compositionally biased region" description="Basic residues" evidence="1">
    <location>
        <begin position="17"/>
        <end position="27"/>
    </location>
</feature>
<dbReference type="InterPro" id="IPR053772">
    <property type="entry name" value="At1g61320/At1g61330-like"/>
</dbReference>
<name>A0A9D4XM77_PEA</name>
<gene>
    <name evidence="3" type="ORF">KIW84_030177</name>
</gene>
<feature type="region of interest" description="Disordered" evidence="1">
    <location>
        <begin position="1"/>
        <end position="41"/>
    </location>
</feature>
<dbReference type="Gene3D" id="1.20.1280.50">
    <property type="match status" value="1"/>
</dbReference>
<dbReference type="Gene3D" id="3.80.10.10">
    <property type="entry name" value="Ribonuclease Inhibitor"/>
    <property type="match status" value="1"/>
</dbReference>
<evidence type="ECO:0000256" key="1">
    <source>
        <dbReference type="SAM" id="MobiDB-lite"/>
    </source>
</evidence>
<dbReference type="SMART" id="SM00256">
    <property type="entry name" value="FBOX"/>
    <property type="match status" value="1"/>
</dbReference>
<dbReference type="InterPro" id="IPR053781">
    <property type="entry name" value="F-box_AtFBL13-like"/>
</dbReference>
<dbReference type="InterPro" id="IPR001810">
    <property type="entry name" value="F-box_dom"/>
</dbReference>
<evidence type="ECO:0000259" key="2">
    <source>
        <dbReference type="PROSITE" id="PS50181"/>
    </source>
</evidence>
<feature type="compositionally biased region" description="Polar residues" evidence="1">
    <location>
        <begin position="1"/>
        <end position="15"/>
    </location>
</feature>
<keyword evidence="4" id="KW-1185">Reference proteome</keyword>
<sequence length="538" mass="62378">TMSDTSLTPNVTGNINLKKRNAKRKGGRTMSDATSNPNVEDGMKSNLTTHINLKKVKMFDHISQLPDCILSYILTKLSMKDLLKTSILSKRWCNLWALRRDLYFDVFNVFENNEEELLQKGYLFDIPSAHCFIILERSINLELSLDEFVRWVDQFLKHSNATVIDSFLVNFYLNSQQQTTIDNWISLVIKRGIQRIDLLFKGSPYGRCDRPRKYYKFSFNLFLESNASTLKHLSLECCIISIPPNCNFIPFKSLSFLSLKWVKVDGIFIQSLPQLEELHLIECELKSSILKMVSSSLCHLKVTSCYVLFGNSKKFIEQCSLDCLKLTSLDYDGHDLANLNFNTPMLNNFHLVVSYSQHLIAFRLFATLPKLESLQLDIYSTVPTSLKITQRLEHLKQLNLIFMRPFDFLQKLDFDLSGILTILQASPLLQKLSIMIMSPEIIENQKDARDLEAFSHDEVKVIELRGCVGNWYEIEFAMNVMKYANKLERIVLSPYWRDDIDESLDWNSNPAWFQNGRQRIAEKLQNEEVVGREKLVLI</sequence>
<dbReference type="SUPFAM" id="SSF81383">
    <property type="entry name" value="F-box domain"/>
    <property type="match status" value="1"/>
</dbReference>
<dbReference type="PANTHER" id="PTHR34145">
    <property type="entry name" value="OS02G0105600 PROTEIN"/>
    <property type="match status" value="1"/>
</dbReference>
<comment type="caution">
    <text evidence="3">The sequence shown here is derived from an EMBL/GenBank/DDBJ whole genome shotgun (WGS) entry which is preliminary data.</text>
</comment>
<dbReference type="CDD" id="cd22160">
    <property type="entry name" value="F-box_AtFBL13-like"/>
    <property type="match status" value="1"/>
</dbReference>
<dbReference type="Pfam" id="PF23622">
    <property type="entry name" value="LRR_At1g61320_AtMIF1"/>
    <property type="match status" value="1"/>
</dbReference>
<proteinExistence type="predicted"/>
<dbReference type="Pfam" id="PF00646">
    <property type="entry name" value="F-box"/>
    <property type="match status" value="1"/>
</dbReference>
<dbReference type="InterPro" id="IPR032675">
    <property type="entry name" value="LRR_dom_sf"/>
</dbReference>
<accession>A0A9D4XM77</accession>
<evidence type="ECO:0000313" key="3">
    <source>
        <dbReference type="EMBL" id="KAI5423853.1"/>
    </source>
</evidence>
<evidence type="ECO:0000313" key="4">
    <source>
        <dbReference type="Proteomes" id="UP001058974"/>
    </source>
</evidence>
<reference evidence="3 4" key="1">
    <citation type="journal article" date="2022" name="Nat. Genet.">
        <title>Improved pea reference genome and pan-genome highlight genomic features and evolutionary characteristics.</title>
        <authorList>
            <person name="Yang T."/>
            <person name="Liu R."/>
            <person name="Luo Y."/>
            <person name="Hu S."/>
            <person name="Wang D."/>
            <person name="Wang C."/>
            <person name="Pandey M.K."/>
            <person name="Ge S."/>
            <person name="Xu Q."/>
            <person name="Li N."/>
            <person name="Li G."/>
            <person name="Huang Y."/>
            <person name="Saxena R.K."/>
            <person name="Ji Y."/>
            <person name="Li M."/>
            <person name="Yan X."/>
            <person name="He Y."/>
            <person name="Liu Y."/>
            <person name="Wang X."/>
            <person name="Xiang C."/>
            <person name="Varshney R.K."/>
            <person name="Ding H."/>
            <person name="Gao S."/>
            <person name="Zong X."/>
        </authorList>
    </citation>
    <scope>NUCLEOTIDE SEQUENCE [LARGE SCALE GENOMIC DNA]</scope>
    <source>
        <strain evidence="3 4">cv. Zhongwan 6</strain>
    </source>
</reference>
<dbReference type="PANTHER" id="PTHR34145:SF28">
    <property type="entry name" value="F-BOX DOMAIN-CONTAINING PROTEIN"/>
    <property type="match status" value="1"/>
</dbReference>
<dbReference type="SUPFAM" id="SSF52047">
    <property type="entry name" value="RNI-like"/>
    <property type="match status" value="1"/>
</dbReference>
<feature type="domain" description="F-box" evidence="2">
    <location>
        <begin position="59"/>
        <end position="106"/>
    </location>
</feature>
<feature type="non-terminal residue" evidence="3">
    <location>
        <position position="538"/>
    </location>
</feature>